<dbReference type="InterPro" id="IPR036188">
    <property type="entry name" value="FAD/NAD-bd_sf"/>
</dbReference>
<reference evidence="4 5" key="2">
    <citation type="submission" date="2020-04" db="EMBL/GenBank/DDBJ databases">
        <title>Complete genome sequence of Alteromonas pelagimontana 5.12T.</title>
        <authorList>
            <person name="Sinha R.K."/>
            <person name="Krishnan K.P."/>
            <person name="Kurian J.P."/>
        </authorList>
    </citation>
    <scope>NUCLEOTIDE SEQUENCE [LARGE SCALE GENOMIC DNA]</scope>
    <source>
        <strain evidence="4 5">5.12</strain>
    </source>
</reference>
<name>A0A6M4MGD3_9ALTE</name>
<evidence type="ECO:0000313" key="5">
    <source>
        <dbReference type="Proteomes" id="UP000219285"/>
    </source>
</evidence>
<sequence>MNFDVIIVGGSFAGLSAAMQLVRGRRHVLVIDAGMPRNRFAVASHGVFTLDGKTPTEIRRTALEQLNNYPTFTLRSGYVETAQKDAEGFVVITKAGDVFRCKKLILATGLQDTLPPIPGLSERWGKTVVHCPYCHGFELRDRPLGVVATSAMSVHQAAMIPEWGKTTFFTQGVYTPDDEQYTLLKKRDVAIETSPIIQVNGEGEAITSVTVQDGRELALEGLCIGPKINARNALVTALGCELEPSPLGDIVKVDGMKETSVAGIFAVGDMSAPMQNATFAIASGVMGGVAAHRSLIFG</sequence>
<evidence type="ECO:0000313" key="4">
    <source>
        <dbReference type="EMBL" id="QJR82244.1"/>
    </source>
</evidence>
<dbReference type="RefSeq" id="WP_075609762.1">
    <property type="nucleotide sequence ID" value="NZ_CP052766.1"/>
</dbReference>
<keyword evidence="5" id="KW-1185">Reference proteome</keyword>
<protein>
    <submittedName>
        <fullName evidence="4">NAD(P)/FAD-dependent oxidoreductase</fullName>
    </submittedName>
</protein>
<evidence type="ECO:0000256" key="1">
    <source>
        <dbReference type="ARBA" id="ARBA00022630"/>
    </source>
</evidence>
<dbReference type="PRINTS" id="PR00368">
    <property type="entry name" value="FADPNR"/>
</dbReference>
<dbReference type="GO" id="GO:0016491">
    <property type="term" value="F:oxidoreductase activity"/>
    <property type="evidence" value="ECO:0007669"/>
    <property type="project" value="UniProtKB-KW"/>
</dbReference>
<dbReference type="PRINTS" id="PR00469">
    <property type="entry name" value="PNDRDTASEII"/>
</dbReference>
<dbReference type="SUPFAM" id="SSF51905">
    <property type="entry name" value="FAD/NAD(P)-binding domain"/>
    <property type="match status" value="1"/>
</dbReference>
<dbReference type="AlphaFoldDB" id="A0A6M4MGD3"/>
<dbReference type="PANTHER" id="PTHR48105">
    <property type="entry name" value="THIOREDOXIN REDUCTASE 1-RELATED-RELATED"/>
    <property type="match status" value="1"/>
</dbReference>
<accession>A0A6M4MGD3</accession>
<gene>
    <name evidence="4" type="ORF">CA267_016545</name>
</gene>
<dbReference type="OrthoDB" id="9786503at2"/>
<reference evidence="5" key="1">
    <citation type="submission" date="2014-12" db="EMBL/GenBank/DDBJ databases">
        <title>Complete genome sequence of a multi-drug resistant Klebsiella pneumoniae.</title>
        <authorList>
            <person name="Hua X."/>
            <person name="Chen Q."/>
            <person name="Li X."/>
            <person name="Feng Y."/>
            <person name="Ruan Z."/>
            <person name="Yu Y."/>
        </authorList>
    </citation>
    <scope>NUCLEOTIDE SEQUENCE [LARGE SCALE GENOMIC DNA]</scope>
    <source>
        <strain evidence="5">5.12</strain>
    </source>
</reference>
<keyword evidence="1" id="KW-0285">Flavoprotein</keyword>
<proteinExistence type="predicted"/>
<dbReference type="KEGG" id="apel:CA267_016545"/>
<evidence type="ECO:0000259" key="3">
    <source>
        <dbReference type="Pfam" id="PF07992"/>
    </source>
</evidence>
<dbReference type="InterPro" id="IPR050097">
    <property type="entry name" value="Ferredoxin-NADP_redctase_2"/>
</dbReference>
<dbReference type="Gene3D" id="3.50.50.60">
    <property type="entry name" value="FAD/NAD(P)-binding domain"/>
    <property type="match status" value="2"/>
</dbReference>
<dbReference type="Pfam" id="PF07992">
    <property type="entry name" value="Pyr_redox_2"/>
    <property type="match status" value="1"/>
</dbReference>
<evidence type="ECO:0000256" key="2">
    <source>
        <dbReference type="ARBA" id="ARBA00023002"/>
    </source>
</evidence>
<dbReference type="Proteomes" id="UP000219285">
    <property type="component" value="Chromosome"/>
</dbReference>
<organism evidence="4 5">
    <name type="scientific">Alteromonas pelagimontana</name>
    <dbReference type="NCBI Taxonomy" id="1858656"/>
    <lineage>
        <taxon>Bacteria</taxon>
        <taxon>Pseudomonadati</taxon>
        <taxon>Pseudomonadota</taxon>
        <taxon>Gammaproteobacteria</taxon>
        <taxon>Alteromonadales</taxon>
        <taxon>Alteromonadaceae</taxon>
        <taxon>Alteromonas/Salinimonas group</taxon>
        <taxon>Alteromonas</taxon>
    </lineage>
</organism>
<dbReference type="EMBL" id="CP052766">
    <property type="protein sequence ID" value="QJR82244.1"/>
    <property type="molecule type" value="Genomic_DNA"/>
</dbReference>
<keyword evidence="2" id="KW-0560">Oxidoreductase</keyword>
<feature type="domain" description="FAD/NAD(P)-binding" evidence="3">
    <location>
        <begin position="3"/>
        <end position="284"/>
    </location>
</feature>
<dbReference type="InterPro" id="IPR023753">
    <property type="entry name" value="FAD/NAD-binding_dom"/>
</dbReference>